<dbReference type="EMBL" id="KZ989280">
    <property type="protein sequence ID" value="RKP27050.1"/>
    <property type="molecule type" value="Genomic_DNA"/>
</dbReference>
<dbReference type="AlphaFoldDB" id="A0A4P9Z5Z1"/>
<evidence type="ECO:0000313" key="3">
    <source>
        <dbReference type="Proteomes" id="UP000278143"/>
    </source>
</evidence>
<dbReference type="SUPFAM" id="SSF54001">
    <property type="entry name" value="Cysteine proteinases"/>
    <property type="match status" value="1"/>
</dbReference>
<evidence type="ECO:0000256" key="1">
    <source>
        <dbReference type="SAM" id="MobiDB-lite"/>
    </source>
</evidence>
<proteinExistence type="predicted"/>
<evidence type="ECO:0008006" key="4">
    <source>
        <dbReference type="Google" id="ProtNLM"/>
    </source>
</evidence>
<feature type="region of interest" description="Disordered" evidence="1">
    <location>
        <begin position="157"/>
        <end position="220"/>
    </location>
</feature>
<dbReference type="OrthoDB" id="6129702at2759"/>
<dbReference type="InterPro" id="IPR038765">
    <property type="entry name" value="Papain-like_cys_pep_sf"/>
</dbReference>
<reference evidence="3" key="1">
    <citation type="journal article" date="2018" name="Nat. Microbiol.">
        <title>Leveraging single-cell genomics to expand the fungal tree of life.</title>
        <authorList>
            <person name="Ahrendt S.R."/>
            <person name="Quandt C.A."/>
            <person name="Ciobanu D."/>
            <person name="Clum A."/>
            <person name="Salamov A."/>
            <person name="Andreopoulos B."/>
            <person name="Cheng J.F."/>
            <person name="Woyke T."/>
            <person name="Pelin A."/>
            <person name="Henrissat B."/>
            <person name="Reynolds N.K."/>
            <person name="Benny G.L."/>
            <person name="Smith M.E."/>
            <person name="James T.Y."/>
            <person name="Grigoriev I.V."/>
        </authorList>
    </citation>
    <scope>NUCLEOTIDE SEQUENCE [LARGE SCALE GENOMIC DNA]</scope>
    <source>
        <strain evidence="3">Benny S71-1</strain>
    </source>
</reference>
<evidence type="ECO:0000313" key="2">
    <source>
        <dbReference type="EMBL" id="RKP27050.1"/>
    </source>
</evidence>
<dbReference type="PANTHER" id="PTHR46333:SF2">
    <property type="entry name" value="CYTOKINESIS PROTEIN 3"/>
    <property type="match status" value="1"/>
</dbReference>
<keyword evidence="3" id="KW-1185">Reference proteome</keyword>
<dbReference type="GO" id="GO:0110085">
    <property type="term" value="C:mitotic actomyosin contractile ring"/>
    <property type="evidence" value="ECO:0007669"/>
    <property type="project" value="TreeGrafter"/>
</dbReference>
<protein>
    <recommendedName>
        <fullName evidence="4">SH3 domain-containing protein</fullName>
    </recommendedName>
</protein>
<feature type="region of interest" description="Disordered" evidence="1">
    <location>
        <begin position="103"/>
        <end position="134"/>
    </location>
</feature>
<feature type="region of interest" description="Disordered" evidence="1">
    <location>
        <begin position="236"/>
        <end position="257"/>
    </location>
</feature>
<sequence>MAHSQVHVARALYYFPGDQPGDLLFEEGDVIDVYEMGSSIVMTVSASLANGTRSNIGVAPASNGTGDGSAKTAPSVVHGQMALPARPAGKGPAHIVQFVAKEHNGTGHRPTPSSEQRLHAMGPPDIDSHGGSPRFEADIQEDLLQLMQEAAMEAEGLMDRPLPPPPPSATAAPLSASISSKTSRADRPLPNLPNTAPPPKKPSHSQGDPVASAPPVLLPKPPKSVISSVIGLPRVNGMQPSRPPNGHALASTANRPAYPSPLTTPIAATVPHTSGPGSFVLTQAEMNELSHPAPPSSIGYNAHAATSSQMPQHIPGQVSYTGKENSVQLLNECGNVRDMSGDGIDFSGTDLGAVDRYVRNIQHMSHSITPEVLTMKFLARPFRTDLQRVRAIFIWMTDNIRYRQMAGDGEAGGGRRPRAGISATEDPMPSVQPELETAETTLKDRCCSRDGFALLFHKMASTAGIHSGIVRGYLKQPKDELDSNRLPPPNHSWNVVRIDGEYRFVDIALAVASHPWNNPKDGTQYHYFLTPPNELAYTHYPADPSYQYLQPPISPALFRALPFVRGAYFDHDVDLFRFTHNQIELRDQESAQVAFGVADNVRCFAEVELVGTQAKTRALTQCFVRDGRRFARVLVRLKGGSVRGFLKVYAGHPDFVSI</sequence>
<dbReference type="Proteomes" id="UP000278143">
    <property type="component" value="Unassembled WGS sequence"/>
</dbReference>
<organism evidence="2 3">
    <name type="scientific">Syncephalis pseudoplumigaleata</name>
    <dbReference type="NCBI Taxonomy" id="1712513"/>
    <lineage>
        <taxon>Eukaryota</taxon>
        <taxon>Fungi</taxon>
        <taxon>Fungi incertae sedis</taxon>
        <taxon>Zoopagomycota</taxon>
        <taxon>Zoopagomycotina</taxon>
        <taxon>Zoopagomycetes</taxon>
        <taxon>Zoopagales</taxon>
        <taxon>Piptocephalidaceae</taxon>
        <taxon>Syncephalis</taxon>
    </lineage>
</organism>
<dbReference type="InterPro" id="IPR052557">
    <property type="entry name" value="CAP/Cytokinesis_protein"/>
</dbReference>
<dbReference type="GO" id="GO:0140278">
    <property type="term" value="P:mitotic division septum assembly"/>
    <property type="evidence" value="ECO:0007669"/>
    <property type="project" value="TreeGrafter"/>
</dbReference>
<feature type="compositionally biased region" description="Low complexity" evidence="1">
    <location>
        <begin position="169"/>
        <end position="180"/>
    </location>
</feature>
<name>A0A4P9Z5Z1_9FUNG</name>
<dbReference type="InterPro" id="IPR036028">
    <property type="entry name" value="SH3-like_dom_sf"/>
</dbReference>
<dbReference type="Gene3D" id="3.10.620.30">
    <property type="match status" value="1"/>
</dbReference>
<accession>A0A4P9Z5Z1</accession>
<gene>
    <name evidence="2" type="ORF">SYNPS1DRAFT_27282</name>
</gene>
<dbReference type="PANTHER" id="PTHR46333">
    <property type="entry name" value="CYTOKINESIS PROTEIN 3"/>
    <property type="match status" value="1"/>
</dbReference>
<dbReference type="SUPFAM" id="SSF50044">
    <property type="entry name" value="SH3-domain"/>
    <property type="match status" value="1"/>
</dbReference>
<feature type="region of interest" description="Disordered" evidence="1">
    <location>
        <begin position="407"/>
        <end position="431"/>
    </location>
</feature>